<feature type="compositionally biased region" description="Basic and acidic residues" evidence="1">
    <location>
        <begin position="203"/>
        <end position="217"/>
    </location>
</feature>
<evidence type="ECO:0000256" key="1">
    <source>
        <dbReference type="SAM" id="MobiDB-lite"/>
    </source>
</evidence>
<feature type="signal peptide" evidence="2">
    <location>
        <begin position="1"/>
        <end position="15"/>
    </location>
</feature>
<evidence type="ECO:0000313" key="4">
    <source>
        <dbReference type="Proteomes" id="UP001432027"/>
    </source>
</evidence>
<reference evidence="3" key="1">
    <citation type="submission" date="2023-10" db="EMBL/GenBank/DDBJ databases">
        <title>Genome assembly of Pristionchus species.</title>
        <authorList>
            <person name="Yoshida K."/>
            <person name="Sommer R.J."/>
        </authorList>
    </citation>
    <scope>NUCLEOTIDE SEQUENCE</scope>
    <source>
        <strain evidence="3">RS0144</strain>
    </source>
</reference>
<name>A0AAV5SP27_9BILA</name>
<feature type="compositionally biased region" description="Low complexity" evidence="1">
    <location>
        <begin position="323"/>
        <end position="350"/>
    </location>
</feature>
<organism evidence="3 4">
    <name type="scientific">Pristionchus entomophagus</name>
    <dbReference type="NCBI Taxonomy" id="358040"/>
    <lineage>
        <taxon>Eukaryota</taxon>
        <taxon>Metazoa</taxon>
        <taxon>Ecdysozoa</taxon>
        <taxon>Nematoda</taxon>
        <taxon>Chromadorea</taxon>
        <taxon>Rhabditida</taxon>
        <taxon>Rhabditina</taxon>
        <taxon>Diplogasteromorpha</taxon>
        <taxon>Diplogasteroidea</taxon>
        <taxon>Neodiplogasteridae</taxon>
        <taxon>Pristionchus</taxon>
    </lineage>
</organism>
<keyword evidence="2" id="KW-0732">Signal</keyword>
<evidence type="ECO:0000313" key="3">
    <source>
        <dbReference type="EMBL" id="GMS84770.1"/>
    </source>
</evidence>
<accession>A0AAV5SP27</accession>
<feature type="chain" id="PRO_5043786632" evidence="2">
    <location>
        <begin position="16"/>
        <end position="395"/>
    </location>
</feature>
<dbReference type="EMBL" id="BTSX01000002">
    <property type="protein sequence ID" value="GMS84770.1"/>
    <property type="molecule type" value="Genomic_DNA"/>
</dbReference>
<dbReference type="AlphaFoldDB" id="A0AAV5SP27"/>
<feature type="region of interest" description="Disordered" evidence="1">
    <location>
        <begin position="295"/>
        <end position="350"/>
    </location>
</feature>
<feature type="compositionally biased region" description="Acidic residues" evidence="1">
    <location>
        <begin position="218"/>
        <end position="228"/>
    </location>
</feature>
<keyword evidence="4" id="KW-1185">Reference proteome</keyword>
<sequence length="395" mass="43815">MTLLILLLSIGSSIALLPPAPYHFQLRCLSGHISPSLSSCNSSSTACAFFYSQNDESKGHYTCVDESAFERTERNQQSYLVSTCGPTPGCSLLPPFSLTNQSYHRFGLINSQSTKFCCSLFYNTLVKLVEDVAFHPKEPSLMTCGGEDCDTGAVGCLVYAKTKENIREEWNERRKKRRKKRQSWDGVNAIEVSFGSDEDEAERIEQKKMERNEKEEKEDFGEEEEEEEYSKVDEPVEVASNCVYRHLQDEFYKYCLLVHSKNDPLKCTAHLGYTVCCCFVFPGASTCDPTRVQKPKSLPTLAPRPSTTSPPPPPSSSPPPSTTPSTTTSSSTTTPSTTSTTTSPISTSIPQEAPKCDVEYVHQLGGRTKMRVVCSSPSSIISLSIITLLITRLLW</sequence>
<comment type="caution">
    <text evidence="3">The sequence shown here is derived from an EMBL/GenBank/DDBJ whole genome shotgun (WGS) entry which is preliminary data.</text>
</comment>
<gene>
    <name evidence="3" type="ORF">PENTCL1PPCAC_6945</name>
</gene>
<protein>
    <submittedName>
        <fullName evidence="3">Uncharacterized protein</fullName>
    </submittedName>
</protein>
<proteinExistence type="predicted"/>
<dbReference type="Proteomes" id="UP001432027">
    <property type="component" value="Unassembled WGS sequence"/>
</dbReference>
<feature type="compositionally biased region" description="Pro residues" evidence="1">
    <location>
        <begin position="308"/>
        <end position="322"/>
    </location>
</feature>
<evidence type="ECO:0000256" key="2">
    <source>
        <dbReference type="SAM" id="SignalP"/>
    </source>
</evidence>
<feature type="region of interest" description="Disordered" evidence="1">
    <location>
        <begin position="196"/>
        <end position="233"/>
    </location>
</feature>